<proteinExistence type="predicted"/>
<name>A0A195C1L5_9HYME</name>
<sequence>MVAVVVPSPASSLGPLLRQLHLLRYLHLATSRHELQPQNVRLWHKYVPATDVEQFLSIL</sequence>
<evidence type="ECO:0000313" key="2">
    <source>
        <dbReference type="Proteomes" id="UP000078542"/>
    </source>
</evidence>
<reference evidence="1 2" key="1">
    <citation type="submission" date="2016-03" db="EMBL/GenBank/DDBJ databases">
        <title>Cyphomyrmex costatus WGS genome.</title>
        <authorList>
            <person name="Nygaard S."/>
            <person name="Hu H."/>
            <person name="Boomsma J."/>
            <person name="Zhang G."/>
        </authorList>
    </citation>
    <scope>NUCLEOTIDE SEQUENCE [LARGE SCALE GENOMIC DNA]</scope>
    <source>
        <strain evidence="1">MS0001</strain>
        <tissue evidence="1">Whole body</tissue>
    </source>
</reference>
<dbReference type="Proteomes" id="UP000078542">
    <property type="component" value="Unassembled WGS sequence"/>
</dbReference>
<protein>
    <submittedName>
        <fullName evidence="1">Uncharacterized protein</fullName>
    </submittedName>
</protein>
<dbReference type="EMBL" id="KQ978350">
    <property type="protein sequence ID" value="KYM94737.1"/>
    <property type="molecule type" value="Genomic_DNA"/>
</dbReference>
<dbReference type="AlphaFoldDB" id="A0A195C1L5"/>
<organism evidence="1 2">
    <name type="scientific">Cyphomyrmex costatus</name>
    <dbReference type="NCBI Taxonomy" id="456900"/>
    <lineage>
        <taxon>Eukaryota</taxon>
        <taxon>Metazoa</taxon>
        <taxon>Ecdysozoa</taxon>
        <taxon>Arthropoda</taxon>
        <taxon>Hexapoda</taxon>
        <taxon>Insecta</taxon>
        <taxon>Pterygota</taxon>
        <taxon>Neoptera</taxon>
        <taxon>Endopterygota</taxon>
        <taxon>Hymenoptera</taxon>
        <taxon>Apocrita</taxon>
        <taxon>Aculeata</taxon>
        <taxon>Formicoidea</taxon>
        <taxon>Formicidae</taxon>
        <taxon>Myrmicinae</taxon>
        <taxon>Cyphomyrmex</taxon>
    </lineage>
</organism>
<keyword evidence="2" id="KW-1185">Reference proteome</keyword>
<evidence type="ECO:0000313" key="1">
    <source>
        <dbReference type="EMBL" id="KYM94737.1"/>
    </source>
</evidence>
<accession>A0A195C1L5</accession>
<gene>
    <name evidence="1" type="ORF">ALC62_14718</name>
</gene>